<dbReference type="PANTHER" id="PTHR40083">
    <property type="entry name" value="UPF0122 PROTEIN CBO2450/CLC_2298"/>
    <property type="match status" value="1"/>
</dbReference>
<dbReference type="Pfam" id="PF04297">
    <property type="entry name" value="UPF0122"/>
    <property type="match status" value="1"/>
</dbReference>
<dbReference type="AlphaFoldDB" id="A0A644W056"/>
<comment type="caution">
    <text evidence="4">The sequence shown here is derived from an EMBL/GenBank/DDBJ whole genome shotgun (WGS) entry which is preliminary data.</text>
</comment>
<protein>
    <submittedName>
        <fullName evidence="4">Uncharacterized protein</fullName>
    </submittedName>
</protein>
<dbReference type="EMBL" id="VSSQ01000488">
    <property type="protein sequence ID" value="MPL95943.1"/>
    <property type="molecule type" value="Genomic_DNA"/>
</dbReference>
<dbReference type="Gene3D" id="1.10.10.10">
    <property type="entry name" value="Winged helix-like DNA-binding domain superfamily/Winged helix DNA-binding domain"/>
    <property type="match status" value="1"/>
</dbReference>
<dbReference type="PANTHER" id="PTHR40083:SF1">
    <property type="entry name" value="UPF0122 PROTEIN YLXM"/>
    <property type="match status" value="1"/>
</dbReference>
<dbReference type="SUPFAM" id="SSF88659">
    <property type="entry name" value="Sigma3 and sigma4 domains of RNA polymerase sigma factors"/>
    <property type="match status" value="1"/>
</dbReference>
<evidence type="ECO:0000256" key="3">
    <source>
        <dbReference type="SAM" id="MobiDB-lite"/>
    </source>
</evidence>
<dbReference type="InterPro" id="IPR007394">
    <property type="entry name" value="UPF0122"/>
</dbReference>
<proteinExistence type="inferred from homology"/>
<sequence>MVAKEELILSRRLFVNQLYDLYCPLLTEKQREAWELHEFSDLSLSETAEKLGASRQAVHDLISRSREKLEELETLLGFHRREEGLEEEIRSLRAALEERRGRTGTNSRPEEDRDVRRTS</sequence>
<dbReference type="HAMAP" id="MF_00245">
    <property type="entry name" value="UPF0122"/>
    <property type="match status" value="1"/>
</dbReference>
<evidence type="ECO:0000313" key="4">
    <source>
        <dbReference type="EMBL" id="MPL95943.1"/>
    </source>
</evidence>
<feature type="compositionally biased region" description="Basic and acidic residues" evidence="3">
    <location>
        <begin position="108"/>
        <end position="119"/>
    </location>
</feature>
<dbReference type="InterPro" id="IPR013324">
    <property type="entry name" value="RNA_pol_sigma_r3/r4-like"/>
</dbReference>
<evidence type="ECO:0000256" key="1">
    <source>
        <dbReference type="ARBA" id="ARBA00008720"/>
    </source>
</evidence>
<reference evidence="4" key="1">
    <citation type="submission" date="2019-08" db="EMBL/GenBank/DDBJ databases">
        <authorList>
            <person name="Kucharzyk K."/>
            <person name="Murdoch R.W."/>
            <person name="Higgins S."/>
            <person name="Loffler F."/>
        </authorList>
    </citation>
    <scope>NUCLEOTIDE SEQUENCE</scope>
</reference>
<accession>A0A644W056</accession>
<dbReference type="InterPro" id="IPR036388">
    <property type="entry name" value="WH-like_DNA-bd_sf"/>
</dbReference>
<comment type="similarity">
    <text evidence="1">Belongs to the UPF0122 family.</text>
</comment>
<feature type="region of interest" description="Disordered" evidence="3">
    <location>
        <begin position="96"/>
        <end position="119"/>
    </location>
</feature>
<name>A0A644W056_9ZZZZ</name>
<comment type="function">
    <text evidence="2">Might take part in the signal recognition particle (SRP) pathway. This is inferred from the conservation of its genetic proximity to ftsY/ffh. May be a regulatory protein.</text>
</comment>
<gene>
    <name evidence="4" type="ORF">SDC9_42117</name>
</gene>
<evidence type="ECO:0000256" key="2">
    <source>
        <dbReference type="ARBA" id="ARBA00024764"/>
    </source>
</evidence>
<organism evidence="4">
    <name type="scientific">bioreactor metagenome</name>
    <dbReference type="NCBI Taxonomy" id="1076179"/>
    <lineage>
        <taxon>unclassified sequences</taxon>
        <taxon>metagenomes</taxon>
        <taxon>ecological metagenomes</taxon>
    </lineage>
</organism>